<dbReference type="InterPro" id="IPR050131">
    <property type="entry name" value="Peptidase_S8_subtilisin-like"/>
</dbReference>
<evidence type="ECO:0000259" key="5">
    <source>
        <dbReference type="Pfam" id="PF00082"/>
    </source>
</evidence>
<dbReference type="PANTHER" id="PTHR43806">
    <property type="entry name" value="PEPTIDASE S8"/>
    <property type="match status" value="1"/>
</dbReference>
<proteinExistence type="inferred from homology"/>
<keyword evidence="3" id="KW-0378">Hydrolase</keyword>
<evidence type="ECO:0000313" key="6">
    <source>
        <dbReference type="EMBL" id="ABU82184.1"/>
    </source>
</evidence>
<keyword evidence="7" id="KW-1185">Reference proteome</keyword>
<dbReference type="GeneID" id="5563028"/>
<dbReference type="STRING" id="453591.Igni_1005"/>
<protein>
    <submittedName>
        <fullName evidence="6">Peptidase S8 and S53, subtilisin, kexin, sedolisin</fullName>
    </submittedName>
</protein>
<dbReference type="RefSeq" id="WP_012123148.1">
    <property type="nucleotide sequence ID" value="NC_009776.1"/>
</dbReference>
<evidence type="ECO:0000313" key="7">
    <source>
        <dbReference type="Proteomes" id="UP000000262"/>
    </source>
</evidence>
<gene>
    <name evidence="6" type="ordered locus">Igni_1005</name>
</gene>
<evidence type="ECO:0000256" key="3">
    <source>
        <dbReference type="ARBA" id="ARBA00022801"/>
    </source>
</evidence>
<dbReference type="InterPro" id="IPR015500">
    <property type="entry name" value="Peptidase_S8_subtilisin-rel"/>
</dbReference>
<accession>A8AB82</accession>
<dbReference type="HOGENOM" id="CLU_598011_0_0_2"/>
<keyword evidence="2" id="KW-0645">Protease</keyword>
<name>A8AB82_IGNH4</name>
<comment type="similarity">
    <text evidence="1">Belongs to the peptidase S8 family.</text>
</comment>
<evidence type="ECO:0000256" key="4">
    <source>
        <dbReference type="ARBA" id="ARBA00022825"/>
    </source>
</evidence>
<reference evidence="6 7" key="1">
    <citation type="journal article" date="2008" name="Genome Biol.">
        <title>A genomic analysis of the archaeal system Ignicoccus hospitalis-Nanoarchaeum equitans.</title>
        <authorList>
            <person name="Podar M."/>
            <person name="Anderson I."/>
            <person name="Makarova K.S."/>
            <person name="Elkins J.G."/>
            <person name="Ivanova N."/>
            <person name="Wall M.A."/>
            <person name="Lykidis A."/>
            <person name="Mavromatis K."/>
            <person name="Sun H."/>
            <person name="Hudson M.E."/>
            <person name="Chen W."/>
            <person name="Deciu C."/>
            <person name="Hutchison D."/>
            <person name="Eads J.R."/>
            <person name="Anderson A."/>
            <person name="Fernandes F."/>
            <person name="Szeto E."/>
            <person name="Lapidus A."/>
            <person name="Kyrpides N.C."/>
            <person name="Saier M.H.Jr."/>
            <person name="Richardson P.M."/>
            <person name="Rachel R."/>
            <person name="Huber H."/>
            <person name="Eisen J.A."/>
            <person name="Koonin E.V."/>
            <person name="Keller M."/>
            <person name="Stetter K.O."/>
        </authorList>
    </citation>
    <scope>NUCLEOTIDE SEQUENCE [LARGE SCALE GENOMIC DNA]</scope>
    <source>
        <strain evidence="7">KIN4/I / DSM 18386 / JCM 14125</strain>
    </source>
</reference>
<dbReference type="EMBL" id="CP000816">
    <property type="protein sequence ID" value="ABU82184.1"/>
    <property type="molecule type" value="Genomic_DNA"/>
</dbReference>
<feature type="domain" description="Peptidase S8/S53" evidence="5">
    <location>
        <begin position="15"/>
        <end position="383"/>
    </location>
</feature>
<organism evidence="6 7">
    <name type="scientific">Ignicoccus hospitalis (strain KIN4/I / DSM 18386 / JCM 14125)</name>
    <dbReference type="NCBI Taxonomy" id="453591"/>
    <lineage>
        <taxon>Archaea</taxon>
        <taxon>Thermoproteota</taxon>
        <taxon>Thermoprotei</taxon>
        <taxon>Desulfurococcales</taxon>
        <taxon>Desulfurococcaceae</taxon>
        <taxon>Ignicoccus</taxon>
    </lineage>
</organism>
<dbReference type="GO" id="GO:0006508">
    <property type="term" value="P:proteolysis"/>
    <property type="evidence" value="ECO:0007669"/>
    <property type="project" value="UniProtKB-KW"/>
</dbReference>
<dbReference type="AlphaFoldDB" id="A8AB82"/>
<keyword evidence="4" id="KW-0720">Serine protease</keyword>
<dbReference type="GO" id="GO:0004252">
    <property type="term" value="F:serine-type endopeptidase activity"/>
    <property type="evidence" value="ECO:0007669"/>
    <property type="project" value="InterPro"/>
</dbReference>
<dbReference type="Proteomes" id="UP000000262">
    <property type="component" value="Chromosome"/>
</dbReference>
<dbReference type="InterPro" id="IPR000209">
    <property type="entry name" value="Peptidase_S8/S53_dom"/>
</dbReference>
<dbReference type="Pfam" id="PF00082">
    <property type="entry name" value="Peptidase_S8"/>
    <property type="match status" value="1"/>
</dbReference>
<dbReference type="PANTHER" id="PTHR43806:SF11">
    <property type="entry name" value="CEREVISIN-RELATED"/>
    <property type="match status" value="1"/>
</dbReference>
<dbReference type="KEGG" id="iho:Igni_1005"/>
<dbReference type="Gene3D" id="3.40.50.200">
    <property type="entry name" value="Peptidase S8/S53 domain"/>
    <property type="match status" value="1"/>
</dbReference>
<dbReference type="PRINTS" id="PR00723">
    <property type="entry name" value="SUBTILISIN"/>
</dbReference>
<sequence>MNVTGAFGTTSKEAVGVVVIDTGISRNLPDPMRSAIDYEDGVALTSFVDDLASLGVCNDTGTYTFSNLTLVEYLWPPFNYTLPTDVSFRYCLVADRDENSTLVILQAEELSDQVGHGTFVASQIVGDFDGVTKYVYSSPYSNIIERAEYVDKVVTGVAAPSTGARVYVIPIKADFLILYSWDNAYSTLKEFLGNVSVEVSDGVYYLKNTVIDGGYFDDYSLGNATIVASKLAREGKAKVVNFSLGWWTDYTGLDISCRAVISPLLESGLTVVAAAGNNGIDIELFNQAYDLYLFPAQCDGVIAVSAFGPANDLAWFSNYDPATFGAPGHVVLGLYPGDSMLAMASLWETSPYGGDSNSNLLTWSSCTSYSSPEVAGAIAYLYSLGLTLDDIKNNARDVALKKYSGYGFPAVGDYLRLLNQHSSSEDEESSAGTNRVPALGVLALPFLGKLRRRFASK</sequence>
<dbReference type="PROSITE" id="PS51892">
    <property type="entry name" value="SUBTILASE"/>
    <property type="match status" value="1"/>
</dbReference>
<dbReference type="OrthoDB" id="341609at2157"/>
<evidence type="ECO:0000256" key="1">
    <source>
        <dbReference type="ARBA" id="ARBA00011073"/>
    </source>
</evidence>
<dbReference type="eggNOG" id="arCOG00702">
    <property type="taxonomic scope" value="Archaea"/>
</dbReference>
<dbReference type="SUPFAM" id="SSF52743">
    <property type="entry name" value="Subtilisin-like"/>
    <property type="match status" value="1"/>
</dbReference>
<evidence type="ECO:0000256" key="2">
    <source>
        <dbReference type="ARBA" id="ARBA00022670"/>
    </source>
</evidence>
<dbReference type="InterPro" id="IPR036852">
    <property type="entry name" value="Peptidase_S8/S53_dom_sf"/>
</dbReference>